<dbReference type="RefSeq" id="WP_102921578.1">
    <property type="nucleotide sequence ID" value="NZ_JACHJF010000001.1"/>
</dbReference>
<dbReference type="Pfam" id="PF13828">
    <property type="entry name" value="DUF4190"/>
    <property type="match status" value="1"/>
</dbReference>
<accession>A0A7W8B7K9</accession>
<keyword evidence="2" id="KW-0812">Transmembrane</keyword>
<feature type="transmembrane region" description="Helical" evidence="2">
    <location>
        <begin position="237"/>
        <end position="257"/>
    </location>
</feature>
<evidence type="ECO:0000256" key="2">
    <source>
        <dbReference type="SAM" id="Phobius"/>
    </source>
</evidence>
<dbReference type="InterPro" id="IPR025241">
    <property type="entry name" value="DUF4190"/>
</dbReference>
<comment type="caution">
    <text evidence="4">The sequence shown here is derived from an EMBL/GenBank/DDBJ whole genome shotgun (WGS) entry which is preliminary data.</text>
</comment>
<proteinExistence type="predicted"/>
<evidence type="ECO:0000259" key="3">
    <source>
        <dbReference type="Pfam" id="PF13828"/>
    </source>
</evidence>
<feature type="compositionally biased region" description="Basic and acidic residues" evidence="1">
    <location>
        <begin position="1"/>
        <end position="35"/>
    </location>
</feature>
<feature type="region of interest" description="Disordered" evidence="1">
    <location>
        <begin position="1"/>
        <end position="122"/>
    </location>
</feature>
<keyword evidence="2" id="KW-0472">Membrane</keyword>
<feature type="compositionally biased region" description="Pro residues" evidence="1">
    <location>
        <begin position="54"/>
        <end position="70"/>
    </location>
</feature>
<organism evidence="4 5">
    <name type="scientific">Streptomyces eurocidicus</name>
    <name type="common">Streptoverticillium eurocidicus</name>
    <dbReference type="NCBI Taxonomy" id="66423"/>
    <lineage>
        <taxon>Bacteria</taxon>
        <taxon>Bacillati</taxon>
        <taxon>Actinomycetota</taxon>
        <taxon>Actinomycetes</taxon>
        <taxon>Kitasatosporales</taxon>
        <taxon>Streptomycetaceae</taxon>
        <taxon>Streptomyces</taxon>
    </lineage>
</organism>
<feature type="domain" description="DUF4190" evidence="3">
    <location>
        <begin position="184"/>
        <end position="249"/>
    </location>
</feature>
<feature type="transmembrane region" description="Helical" evidence="2">
    <location>
        <begin position="183"/>
        <end position="216"/>
    </location>
</feature>
<protein>
    <recommendedName>
        <fullName evidence="3">DUF4190 domain-containing protein</fullName>
    </recommendedName>
</protein>
<dbReference type="OrthoDB" id="4338290at2"/>
<feature type="compositionally biased region" description="Pro residues" evidence="1">
    <location>
        <begin position="77"/>
        <end position="86"/>
    </location>
</feature>
<dbReference type="Proteomes" id="UP000528608">
    <property type="component" value="Unassembled WGS sequence"/>
</dbReference>
<evidence type="ECO:0000313" key="4">
    <source>
        <dbReference type="EMBL" id="MBB5116668.1"/>
    </source>
</evidence>
<evidence type="ECO:0000256" key="1">
    <source>
        <dbReference type="SAM" id="MobiDB-lite"/>
    </source>
</evidence>
<reference evidence="4 5" key="1">
    <citation type="submission" date="2020-08" db="EMBL/GenBank/DDBJ databases">
        <title>Genomic Encyclopedia of Type Strains, Phase III (KMG-III): the genomes of soil and plant-associated and newly described type strains.</title>
        <authorList>
            <person name="Whitman W."/>
        </authorList>
    </citation>
    <scope>NUCLEOTIDE SEQUENCE [LARGE SCALE GENOMIC DNA]</scope>
    <source>
        <strain evidence="4 5">CECT 3259</strain>
    </source>
</reference>
<sequence>MSDKADRADRAATADEQPEPRDRDPWAPPERRVQMDKPATGPLPEQRTAAAPGRPGPAVPPPHAAAPPGVPASSAVPPVPPVPLAPTGPGTPSAYPGGPYGQVPYPQGHPGASYPQGPQNPHAPYVTSGYGYPMAPGGQIPYGAPPYGGPVPYGQVPYQPGSYGYPMPLYGEDPRAMTSDSGFGVAALVLGIVGTVMSVTVLFGALLGILGVIFGAIGRSKVKNGRAFNGGQALTGLILGALAFVLSAVMLFVYIGVSDDGDGLAPEEDPGATYGAYVSAPLWPGAGVGGRGR</sequence>
<gene>
    <name evidence="4" type="ORF">FHS36_000066</name>
</gene>
<name>A0A7W8B7K9_STREU</name>
<dbReference type="EMBL" id="JACHJF010000001">
    <property type="protein sequence ID" value="MBB5116668.1"/>
    <property type="molecule type" value="Genomic_DNA"/>
</dbReference>
<dbReference type="AlphaFoldDB" id="A0A7W8B7K9"/>
<keyword evidence="2" id="KW-1133">Transmembrane helix</keyword>
<feature type="compositionally biased region" description="Low complexity" evidence="1">
    <location>
        <begin position="87"/>
        <end position="111"/>
    </location>
</feature>
<evidence type="ECO:0000313" key="5">
    <source>
        <dbReference type="Proteomes" id="UP000528608"/>
    </source>
</evidence>